<dbReference type="SUPFAM" id="SSF144064">
    <property type="entry name" value="Heme iron utilization protein-like"/>
    <property type="match status" value="1"/>
</dbReference>
<dbReference type="AlphaFoldDB" id="A0A4S2D5T2"/>
<dbReference type="RefSeq" id="WP_136003702.1">
    <property type="nucleotide sequence ID" value="NZ_SRYW01000003.1"/>
</dbReference>
<organism evidence="1 2">
    <name type="scientific">Stenotrophomonas maltophilia</name>
    <name type="common">Pseudomonas maltophilia</name>
    <name type="synonym">Xanthomonas maltophilia</name>
    <dbReference type="NCBI Taxonomy" id="40324"/>
    <lineage>
        <taxon>Bacteria</taxon>
        <taxon>Pseudomonadati</taxon>
        <taxon>Pseudomonadota</taxon>
        <taxon>Gammaproteobacteria</taxon>
        <taxon>Lysobacterales</taxon>
        <taxon>Lysobacteraceae</taxon>
        <taxon>Stenotrophomonas</taxon>
        <taxon>Stenotrophomonas maltophilia group</taxon>
    </lineage>
</organism>
<sequence>MSRALSAFRPLAHALPARALPTPGQLAALGTVLCLYRPDSSELGGWKRAVSAHACQGMDSEGIRESLCFVDVRGRCCWRLYLLPDSDYLAWDRLVGAFPARPEPISDGGVAERLWRRLAVRLGGEPWRMCALRLHAAEEGLGLAASLAPLSSLGAGIARHIADVEGAEGELWVDDCCCATAARHGPRADPADPPLIRL</sequence>
<evidence type="ECO:0000313" key="1">
    <source>
        <dbReference type="EMBL" id="TGY35983.1"/>
    </source>
</evidence>
<comment type="caution">
    <text evidence="1">The sequence shown here is derived from an EMBL/GenBank/DDBJ whole genome shotgun (WGS) entry which is preliminary data.</text>
</comment>
<dbReference type="Proteomes" id="UP000306631">
    <property type="component" value="Unassembled WGS sequence"/>
</dbReference>
<evidence type="ECO:0000313" key="2">
    <source>
        <dbReference type="Proteomes" id="UP000306631"/>
    </source>
</evidence>
<dbReference type="OrthoDB" id="5957605at2"/>
<name>A0A4S2D5T2_STEMA</name>
<accession>A0A4S2D5T2</accession>
<gene>
    <name evidence="1" type="ORF">E5352_05080</name>
</gene>
<protein>
    <submittedName>
        <fullName evidence="1">Hemin transport protein</fullName>
    </submittedName>
</protein>
<proteinExistence type="predicted"/>
<dbReference type="EMBL" id="SRYW01000003">
    <property type="protein sequence ID" value="TGY35983.1"/>
    <property type="molecule type" value="Genomic_DNA"/>
</dbReference>
<reference evidence="1 2" key="1">
    <citation type="submission" date="2019-04" db="EMBL/GenBank/DDBJ databases">
        <title>Microbes associate with the intestines of laboratory mice.</title>
        <authorList>
            <person name="Navarre W."/>
            <person name="Wong E."/>
            <person name="Huang K."/>
            <person name="Tropini C."/>
            <person name="Ng K."/>
            <person name="Yu B."/>
        </authorList>
    </citation>
    <scope>NUCLEOTIDE SEQUENCE [LARGE SCALE GENOMIC DNA]</scope>
    <source>
        <strain evidence="1 2">NM62_B4-13</strain>
    </source>
</reference>